<dbReference type="AlphaFoldDB" id="A0A9P6H182"/>
<keyword evidence="4" id="KW-1185">Reference proteome</keyword>
<comment type="caution">
    <text evidence="3">The sequence shown here is derived from an EMBL/GenBank/DDBJ whole genome shotgun (WGS) entry which is preliminary data.</text>
</comment>
<dbReference type="InterPro" id="IPR050115">
    <property type="entry name" value="Proteasome_alpha"/>
</dbReference>
<sequence length="234" mass="25850">MSNQELAYKIFNKDGKIIQVEYGLEALNNSLPLVVLKNRDMIVCAAKKGITSKLEDETHSCIKQIYDNLYTAFSGLNADISLINLKCINIAASASFEYGFPATADIVARDLADNMQKLIQSSGVRSPAFGGAVFGFDGDKPIITKTDMSSVVYPVYGVAVGEKHQKMTKYIEKFYTPDISHQELFEIAAGSLLESIGEDSGWQELEVAYLKKDGKITYLHDSEIEKLLQSIAEK</sequence>
<protein>
    <submittedName>
        <fullName evidence="3">Proteasome subunit alpha type-7</fullName>
    </submittedName>
</protein>
<evidence type="ECO:0000313" key="3">
    <source>
        <dbReference type="EMBL" id="KAF9764807.1"/>
    </source>
</evidence>
<dbReference type="InterPro" id="IPR001353">
    <property type="entry name" value="Proteasome_sua/b"/>
</dbReference>
<name>A0A9P6H182_9MICR</name>
<dbReference type="OrthoDB" id="431557at2759"/>
<dbReference type="GO" id="GO:0006511">
    <property type="term" value="P:ubiquitin-dependent protein catabolic process"/>
    <property type="evidence" value="ECO:0007669"/>
    <property type="project" value="InterPro"/>
</dbReference>
<dbReference type="Gene3D" id="3.60.20.10">
    <property type="entry name" value="Glutamine Phosphoribosylpyrophosphate, subunit 1, domain 1"/>
    <property type="match status" value="1"/>
</dbReference>
<dbReference type="EMBL" id="SBJO01000008">
    <property type="protein sequence ID" value="KAF9764807.1"/>
    <property type="molecule type" value="Genomic_DNA"/>
</dbReference>
<dbReference type="SMART" id="SM00948">
    <property type="entry name" value="Proteasome_A_N"/>
    <property type="match status" value="1"/>
</dbReference>
<feature type="domain" description="Proteasome alpha-type subunits" evidence="2">
    <location>
        <begin position="4"/>
        <end position="26"/>
    </location>
</feature>
<evidence type="ECO:0000259" key="2">
    <source>
        <dbReference type="SMART" id="SM00948"/>
    </source>
</evidence>
<dbReference type="Proteomes" id="UP000740883">
    <property type="component" value="Unassembled WGS sequence"/>
</dbReference>
<dbReference type="InterPro" id="IPR000426">
    <property type="entry name" value="Proteasome_asu_N"/>
</dbReference>
<evidence type="ECO:0000256" key="1">
    <source>
        <dbReference type="ARBA" id="ARBA00022942"/>
    </source>
</evidence>
<gene>
    <name evidence="3" type="primary">psmA7</name>
    <name evidence="3" type="ORF">NGRA_0235</name>
</gene>
<dbReference type="Pfam" id="PF00227">
    <property type="entry name" value="Proteasome"/>
    <property type="match status" value="1"/>
</dbReference>
<proteinExistence type="predicted"/>
<dbReference type="SUPFAM" id="SSF56235">
    <property type="entry name" value="N-terminal nucleophile aminohydrolases (Ntn hydrolases)"/>
    <property type="match status" value="1"/>
</dbReference>
<organism evidence="3 4">
    <name type="scientific">Nosema granulosis</name>
    <dbReference type="NCBI Taxonomy" id="83296"/>
    <lineage>
        <taxon>Eukaryota</taxon>
        <taxon>Fungi</taxon>
        <taxon>Fungi incertae sedis</taxon>
        <taxon>Microsporidia</taxon>
        <taxon>Nosematidae</taxon>
        <taxon>Nosema</taxon>
    </lineage>
</organism>
<dbReference type="GO" id="GO:0019773">
    <property type="term" value="C:proteasome core complex, alpha-subunit complex"/>
    <property type="evidence" value="ECO:0007669"/>
    <property type="project" value="InterPro"/>
</dbReference>
<dbReference type="PANTHER" id="PTHR11599">
    <property type="entry name" value="PROTEASOME SUBUNIT ALPHA/BETA"/>
    <property type="match status" value="1"/>
</dbReference>
<dbReference type="InterPro" id="IPR029055">
    <property type="entry name" value="Ntn_hydrolases_N"/>
</dbReference>
<keyword evidence="1 3" id="KW-0647">Proteasome</keyword>
<accession>A0A9P6H182</accession>
<reference evidence="3 4" key="1">
    <citation type="journal article" date="2020" name="Genome Biol. Evol.">
        <title>Comparative genomics of strictly vertically transmitted, feminizing microsporidia endosymbionts of amphipod crustaceans.</title>
        <authorList>
            <person name="Cormier A."/>
            <person name="Chebbi M.A."/>
            <person name="Giraud I."/>
            <person name="Wattier R."/>
            <person name="Teixeira M."/>
            <person name="Gilbert C."/>
            <person name="Rigaud T."/>
            <person name="Cordaux R."/>
        </authorList>
    </citation>
    <scope>NUCLEOTIDE SEQUENCE [LARGE SCALE GENOMIC DNA]</scope>
    <source>
        <strain evidence="3 4">Ou3-Ou53</strain>
    </source>
</reference>
<evidence type="ECO:0000313" key="4">
    <source>
        <dbReference type="Proteomes" id="UP000740883"/>
    </source>
</evidence>